<evidence type="ECO:0000313" key="1">
    <source>
        <dbReference type="EMBL" id="RUT67758.1"/>
    </source>
</evidence>
<proteinExistence type="predicted"/>
<comment type="caution">
    <text evidence="1">The sequence shown here is derived from an EMBL/GenBank/DDBJ whole genome shotgun (WGS) entry which is preliminary data.</text>
</comment>
<sequence length="61" mass="7588">MDTDNKKTNRRYRLHRKIKGLYRFQVRQKIIYVPDSDDMTNKALRELHEKFNYQIQFEIPS</sequence>
<dbReference type="EMBL" id="QWDM01000031">
    <property type="protein sequence ID" value="RUT67758.1"/>
    <property type="molecule type" value="Genomic_DNA"/>
</dbReference>
<evidence type="ECO:0000313" key="2">
    <source>
        <dbReference type="Proteomes" id="UP000288102"/>
    </source>
</evidence>
<protein>
    <submittedName>
        <fullName evidence="1">Uncharacterized protein</fullName>
    </submittedName>
</protein>
<organism evidence="1 2">
    <name type="scientific">Flavobacterium cupreum</name>
    <dbReference type="NCBI Taxonomy" id="2133766"/>
    <lineage>
        <taxon>Bacteria</taxon>
        <taxon>Pseudomonadati</taxon>
        <taxon>Bacteroidota</taxon>
        <taxon>Flavobacteriia</taxon>
        <taxon>Flavobacteriales</taxon>
        <taxon>Flavobacteriaceae</taxon>
        <taxon>Flavobacterium</taxon>
    </lineage>
</organism>
<gene>
    <name evidence="1" type="ORF">D0817_24660</name>
</gene>
<accession>A0A434A065</accession>
<keyword evidence="2" id="KW-1185">Reference proteome</keyword>
<reference evidence="2" key="1">
    <citation type="journal article" date="2019" name="Syst. Appl. Microbiol.">
        <title>Flavobacterium circumlabens sp. nov. and Flavobacterium cupreum sp. nov., two psychrotrophic species isolated from Antarctic environmental samples.</title>
        <authorList>
            <person name="Kralova S."/>
            <person name="Busse H.-J."/>
            <person name="Svec P."/>
            <person name="Maslanova I."/>
            <person name="Stankova E."/>
            <person name="Bartak M."/>
            <person name="Sedlacek I."/>
        </authorList>
    </citation>
    <scope>NUCLEOTIDE SEQUENCE [LARGE SCALE GENOMIC DNA]</scope>
    <source>
        <strain evidence="2">CCM 8825</strain>
    </source>
</reference>
<name>A0A434A065_9FLAO</name>
<dbReference type="Proteomes" id="UP000288102">
    <property type="component" value="Unassembled WGS sequence"/>
</dbReference>
<dbReference type="AlphaFoldDB" id="A0A434A065"/>